<dbReference type="EMBL" id="BPLR01016425">
    <property type="protein sequence ID" value="GIY83774.1"/>
    <property type="molecule type" value="Genomic_DNA"/>
</dbReference>
<dbReference type="AlphaFoldDB" id="A0AAV4WPK5"/>
<comment type="caution">
    <text evidence="1">The sequence shown here is derived from an EMBL/GenBank/DDBJ whole genome shotgun (WGS) entry which is preliminary data.</text>
</comment>
<keyword evidence="2" id="KW-1185">Reference proteome</keyword>
<protein>
    <submittedName>
        <fullName evidence="1">Uncharacterized protein</fullName>
    </submittedName>
</protein>
<evidence type="ECO:0000313" key="1">
    <source>
        <dbReference type="EMBL" id="GIY83774.1"/>
    </source>
</evidence>
<proteinExistence type="predicted"/>
<reference evidence="1 2" key="1">
    <citation type="submission" date="2021-06" db="EMBL/GenBank/DDBJ databases">
        <title>Caerostris extrusa draft genome.</title>
        <authorList>
            <person name="Kono N."/>
            <person name="Arakawa K."/>
        </authorList>
    </citation>
    <scope>NUCLEOTIDE SEQUENCE [LARGE SCALE GENOMIC DNA]</scope>
</reference>
<gene>
    <name evidence="1" type="ORF">CEXT_39831</name>
</gene>
<sequence>MCLRMSSLGNNEKHLYAPIRPGRHHMGIPLSGVQMKKTRHSKVNFRLLRSLAACFSLQPVTSPTGLADSDSWQETVYVDRHPDVQNEHRSPEITRCR</sequence>
<organism evidence="1 2">
    <name type="scientific">Caerostris extrusa</name>
    <name type="common">Bark spider</name>
    <name type="synonym">Caerostris bankana</name>
    <dbReference type="NCBI Taxonomy" id="172846"/>
    <lineage>
        <taxon>Eukaryota</taxon>
        <taxon>Metazoa</taxon>
        <taxon>Ecdysozoa</taxon>
        <taxon>Arthropoda</taxon>
        <taxon>Chelicerata</taxon>
        <taxon>Arachnida</taxon>
        <taxon>Araneae</taxon>
        <taxon>Araneomorphae</taxon>
        <taxon>Entelegynae</taxon>
        <taxon>Araneoidea</taxon>
        <taxon>Araneidae</taxon>
        <taxon>Caerostris</taxon>
    </lineage>
</organism>
<accession>A0AAV4WPK5</accession>
<dbReference type="Proteomes" id="UP001054945">
    <property type="component" value="Unassembled WGS sequence"/>
</dbReference>
<name>A0AAV4WPK5_CAEEX</name>
<evidence type="ECO:0000313" key="2">
    <source>
        <dbReference type="Proteomes" id="UP001054945"/>
    </source>
</evidence>